<organism evidence="2">
    <name type="scientific">Tanacetum cinerariifolium</name>
    <name type="common">Dalmatian daisy</name>
    <name type="synonym">Chrysanthemum cinerariifolium</name>
    <dbReference type="NCBI Taxonomy" id="118510"/>
    <lineage>
        <taxon>Eukaryota</taxon>
        <taxon>Viridiplantae</taxon>
        <taxon>Streptophyta</taxon>
        <taxon>Embryophyta</taxon>
        <taxon>Tracheophyta</taxon>
        <taxon>Spermatophyta</taxon>
        <taxon>Magnoliopsida</taxon>
        <taxon>eudicotyledons</taxon>
        <taxon>Gunneridae</taxon>
        <taxon>Pentapetalae</taxon>
        <taxon>asterids</taxon>
        <taxon>campanulids</taxon>
        <taxon>Asterales</taxon>
        <taxon>Asteraceae</taxon>
        <taxon>Asteroideae</taxon>
        <taxon>Anthemideae</taxon>
        <taxon>Anthemidinae</taxon>
        <taxon>Tanacetum</taxon>
    </lineage>
</organism>
<feature type="non-terminal residue" evidence="2">
    <location>
        <position position="124"/>
    </location>
</feature>
<evidence type="ECO:0000313" key="2">
    <source>
        <dbReference type="EMBL" id="GFD30507.1"/>
    </source>
</evidence>
<comment type="caution">
    <text evidence="2">The sequence shown here is derived from an EMBL/GenBank/DDBJ whole genome shotgun (WGS) entry which is preliminary data.</text>
</comment>
<evidence type="ECO:0000256" key="1">
    <source>
        <dbReference type="SAM" id="MobiDB-lite"/>
    </source>
</evidence>
<accession>A0A699V5Y2</accession>
<proteinExistence type="predicted"/>
<sequence>MRTYIKNMSAAYYSFGRTMDWANKFKGDDLIAESTLAPGSPKKMKSTAGPSLGYTPTDEVPADTGVSTDETVPADQRDPADQSVPTDANLSAGTCVSAEAATTTIPVNAPLDEDEPTEELSSLR</sequence>
<feature type="compositionally biased region" description="Polar residues" evidence="1">
    <location>
        <begin position="83"/>
        <end position="106"/>
    </location>
</feature>
<name>A0A699V5Y2_TANCI</name>
<dbReference type="EMBL" id="BKCJ011404637">
    <property type="protein sequence ID" value="GFD30507.1"/>
    <property type="molecule type" value="Genomic_DNA"/>
</dbReference>
<reference evidence="2" key="1">
    <citation type="journal article" date="2019" name="Sci. Rep.">
        <title>Draft genome of Tanacetum cinerariifolium, the natural source of mosquito coil.</title>
        <authorList>
            <person name="Yamashiro T."/>
            <person name="Shiraishi A."/>
            <person name="Satake H."/>
            <person name="Nakayama K."/>
        </authorList>
    </citation>
    <scope>NUCLEOTIDE SEQUENCE</scope>
</reference>
<dbReference type="AlphaFoldDB" id="A0A699V5Y2"/>
<protein>
    <submittedName>
        <fullName evidence="2">Uncharacterized protein</fullName>
    </submittedName>
</protein>
<gene>
    <name evidence="2" type="ORF">Tci_902476</name>
</gene>
<feature type="region of interest" description="Disordered" evidence="1">
    <location>
        <begin position="34"/>
        <end position="124"/>
    </location>
</feature>